<dbReference type="Pfam" id="PF22920">
    <property type="entry name" value="UvrC_RNaseH"/>
    <property type="match status" value="1"/>
</dbReference>
<evidence type="ECO:0000259" key="16">
    <source>
        <dbReference type="PROSITE" id="PS50165"/>
    </source>
</evidence>
<dbReference type="InterPro" id="IPR047296">
    <property type="entry name" value="GIY-YIG_UvrC_Cho"/>
</dbReference>
<dbReference type="InterPro" id="IPR050066">
    <property type="entry name" value="UvrABC_protein_C"/>
</dbReference>
<sequence length="610" mass="68022">MTDPTPEPQSFDGKAFVRRLSHAPGVYRMLDKRGTTLYVGKARDLKKRVSSYFQKQVSGPRIQSMVTQITDIQVTVTATEAEALLLESNLIKQYRPRYNVLLRDDKSYPMIFISDHTYPRISFHRGPRRRQGQYFGPYPSAGAVRETLHLLQKIFLLRPCTDSYFSHRSRPCLQYQIQRCSGPCVGLVAPEDYASDVAHAVDFLQGRSDQVIAARVEKMEAAAAQLDFEQAARLRDQISQLRQVSERQYVSGQSGDVDIIAVCTGGGQACVQVFSIRAGLNLGNKSLFPRLPEEASPEALMTTVISQYYLGHDVPKEIILSHAPEDEATLGAMLELRAGRKVQMSHKVRGERARWLEMAVRNAQMSLDSHLATRAGMQQRLEGLKKALNLPAPPMRMECFDISHSHGEATVASCVVFNAEGPVKSDYRRFNITDITPGDDYAAMHQALMRRFRRLKNGEGRSPDVLFIDGGKGQVSQAREVLETLQITDIKIVGVAKGEGRRAGLETLVLSDAQGPTILPHDSAALHLIQQIRDEAHRFAITGHRQRRAKARKTSVLEQIAGMGPRRRQQLLQHFGGLQGVARAGVEEISKVPGISRKLAQDIFDALHDD</sequence>
<evidence type="ECO:0000256" key="10">
    <source>
        <dbReference type="ARBA" id="ARBA00062841"/>
    </source>
</evidence>
<dbReference type="InterPro" id="IPR004791">
    <property type="entry name" value="UvrC"/>
</dbReference>
<comment type="similarity">
    <text evidence="9 13">Belongs to the UvrC family.</text>
</comment>
<dbReference type="PANTHER" id="PTHR30562">
    <property type="entry name" value="UVRC/OXIDOREDUCTASE"/>
    <property type="match status" value="1"/>
</dbReference>
<dbReference type="SMART" id="SM00465">
    <property type="entry name" value="GIYc"/>
    <property type="match status" value="1"/>
</dbReference>
<dbReference type="SUPFAM" id="SSF82771">
    <property type="entry name" value="GIY-YIG endonuclease"/>
    <property type="match status" value="1"/>
</dbReference>
<dbReference type="Pfam" id="PF08459">
    <property type="entry name" value="UvrC_RNaseH_dom"/>
    <property type="match status" value="1"/>
</dbReference>
<dbReference type="Gene3D" id="4.10.860.10">
    <property type="entry name" value="UVR domain"/>
    <property type="match status" value="1"/>
</dbReference>
<dbReference type="Proteomes" id="UP000223759">
    <property type="component" value="Unassembled WGS sequence"/>
</dbReference>
<dbReference type="GO" id="GO:0009432">
    <property type="term" value="P:SOS response"/>
    <property type="evidence" value="ECO:0007669"/>
    <property type="project" value="UniProtKB-UniRule"/>
</dbReference>
<dbReference type="SUPFAM" id="SSF46600">
    <property type="entry name" value="C-terminal UvrC-binding domain of UvrB"/>
    <property type="match status" value="1"/>
</dbReference>
<evidence type="ECO:0000256" key="1">
    <source>
        <dbReference type="ARBA" id="ARBA00004496"/>
    </source>
</evidence>
<comment type="subunit">
    <text evidence="10 13">Interacts with UvrB in an incision complex.</text>
</comment>
<dbReference type="Pfam" id="PF02151">
    <property type="entry name" value="UVR"/>
    <property type="match status" value="1"/>
</dbReference>
<dbReference type="SMART" id="SM00278">
    <property type="entry name" value="HhH1"/>
    <property type="match status" value="2"/>
</dbReference>
<dbReference type="OrthoDB" id="9804933at2"/>
<keyword evidence="4 13" id="KW-0228">DNA excision</keyword>
<dbReference type="PROSITE" id="PS50165">
    <property type="entry name" value="UVRC"/>
    <property type="match status" value="1"/>
</dbReference>
<dbReference type="InterPro" id="IPR035901">
    <property type="entry name" value="GIY-YIG_endonuc_sf"/>
</dbReference>
<dbReference type="InterPro" id="IPR001943">
    <property type="entry name" value="UVR_dom"/>
</dbReference>
<evidence type="ECO:0000259" key="15">
    <source>
        <dbReference type="PROSITE" id="PS50164"/>
    </source>
</evidence>
<comment type="subcellular location">
    <subcellularLocation>
        <location evidence="1 13">Cytoplasm</location>
    </subcellularLocation>
</comment>
<evidence type="ECO:0000256" key="8">
    <source>
        <dbReference type="ARBA" id="ARBA00059452"/>
    </source>
</evidence>
<evidence type="ECO:0000313" key="17">
    <source>
        <dbReference type="EMBL" id="SIT65688.1"/>
    </source>
</evidence>
<evidence type="ECO:0000256" key="11">
    <source>
        <dbReference type="ARBA" id="ARBA00067419"/>
    </source>
</evidence>
<dbReference type="HAMAP" id="MF_00203">
    <property type="entry name" value="UvrC"/>
    <property type="match status" value="1"/>
</dbReference>
<evidence type="ECO:0000256" key="2">
    <source>
        <dbReference type="ARBA" id="ARBA00022490"/>
    </source>
</evidence>
<dbReference type="InterPro" id="IPR001162">
    <property type="entry name" value="UvrC_RNase_H_dom"/>
</dbReference>
<keyword evidence="7 13" id="KW-0742">SOS response</keyword>
<dbReference type="NCBIfam" id="NF001824">
    <property type="entry name" value="PRK00558.1-5"/>
    <property type="match status" value="1"/>
</dbReference>
<evidence type="ECO:0000259" key="14">
    <source>
        <dbReference type="PROSITE" id="PS50151"/>
    </source>
</evidence>
<dbReference type="SUPFAM" id="SSF47781">
    <property type="entry name" value="RuvA domain 2-like"/>
    <property type="match status" value="1"/>
</dbReference>
<dbReference type="AlphaFoldDB" id="A0A1R3VM70"/>
<dbReference type="Pfam" id="PF01541">
    <property type="entry name" value="GIY-YIG"/>
    <property type="match status" value="1"/>
</dbReference>
<evidence type="ECO:0000256" key="6">
    <source>
        <dbReference type="ARBA" id="ARBA00023204"/>
    </source>
</evidence>
<dbReference type="InterPro" id="IPR010994">
    <property type="entry name" value="RuvA_2-like"/>
</dbReference>
<dbReference type="FunFam" id="3.30.420.340:FF:000001">
    <property type="entry name" value="UvrABC system protein C"/>
    <property type="match status" value="1"/>
</dbReference>
<dbReference type="PROSITE" id="PS50164">
    <property type="entry name" value="GIY_YIG"/>
    <property type="match status" value="1"/>
</dbReference>
<dbReference type="CDD" id="cd10434">
    <property type="entry name" value="GIY-YIG_UvrC_Cho"/>
    <property type="match status" value="1"/>
</dbReference>
<dbReference type="Pfam" id="PF14520">
    <property type="entry name" value="HHH_5"/>
    <property type="match status" value="1"/>
</dbReference>
<dbReference type="GO" id="GO:0005737">
    <property type="term" value="C:cytoplasm"/>
    <property type="evidence" value="ECO:0007669"/>
    <property type="project" value="UniProtKB-SubCell"/>
</dbReference>
<protein>
    <recommendedName>
        <fullName evidence="11 13">UvrABC system protein C</fullName>
        <shortName evidence="13">Protein UvrC</shortName>
    </recommendedName>
    <alternativeName>
        <fullName evidence="12 13">Excinuclease ABC subunit C</fullName>
    </alternativeName>
</protein>
<gene>
    <name evidence="13" type="primary">uvrC</name>
    <name evidence="17" type="ORF">SAMN05216526_0138</name>
</gene>
<keyword evidence="18" id="KW-1185">Reference proteome</keyword>
<reference evidence="17 18" key="1">
    <citation type="submission" date="2017-01" db="EMBL/GenBank/DDBJ databases">
        <authorList>
            <person name="Mah S.A."/>
            <person name="Swanson W.J."/>
            <person name="Moy G.W."/>
            <person name="Vacquier V.D."/>
        </authorList>
    </citation>
    <scope>NUCLEOTIDE SEQUENCE [LARGE SCALE GENOMIC DNA]</scope>
    <source>
        <strain evidence="17 18">M9</strain>
    </source>
</reference>
<evidence type="ECO:0000256" key="4">
    <source>
        <dbReference type="ARBA" id="ARBA00022769"/>
    </source>
</evidence>
<evidence type="ECO:0000256" key="9">
    <source>
        <dbReference type="ARBA" id="ARBA00061531"/>
    </source>
</evidence>
<dbReference type="FunFam" id="1.10.150.20:FF:000005">
    <property type="entry name" value="UvrABC system protein C"/>
    <property type="match status" value="1"/>
</dbReference>
<dbReference type="InterPro" id="IPR003583">
    <property type="entry name" value="Hlx-hairpin-Hlx_DNA-bd_motif"/>
</dbReference>
<dbReference type="GO" id="GO:0009381">
    <property type="term" value="F:excinuclease ABC activity"/>
    <property type="evidence" value="ECO:0007669"/>
    <property type="project" value="UniProtKB-UniRule"/>
</dbReference>
<dbReference type="RefSeq" id="WP_076754089.1">
    <property type="nucleotide sequence ID" value="NZ_CP023018.1"/>
</dbReference>
<dbReference type="NCBIfam" id="TIGR00194">
    <property type="entry name" value="uvrC"/>
    <property type="match status" value="1"/>
</dbReference>
<dbReference type="FunFam" id="3.40.1440.10:FF:000001">
    <property type="entry name" value="UvrABC system protein C"/>
    <property type="match status" value="1"/>
</dbReference>
<evidence type="ECO:0000313" key="18">
    <source>
        <dbReference type="Proteomes" id="UP000223759"/>
    </source>
</evidence>
<feature type="domain" description="UvrC family homology region profile" evidence="16">
    <location>
        <begin position="259"/>
        <end position="482"/>
    </location>
</feature>
<dbReference type="InterPro" id="IPR038476">
    <property type="entry name" value="UvrC_RNase_H_dom_sf"/>
</dbReference>
<dbReference type="Gene3D" id="3.30.420.340">
    <property type="entry name" value="UvrC, RNAse H endonuclease domain"/>
    <property type="match status" value="1"/>
</dbReference>
<feature type="domain" description="UVR" evidence="14">
    <location>
        <begin position="209"/>
        <end position="244"/>
    </location>
</feature>
<organism evidence="17 18">
    <name type="scientific">Ectothiorhodosinus mongolicus</name>
    <dbReference type="NCBI Taxonomy" id="233100"/>
    <lineage>
        <taxon>Bacteria</taxon>
        <taxon>Pseudomonadati</taxon>
        <taxon>Pseudomonadota</taxon>
        <taxon>Gammaproteobacteria</taxon>
        <taxon>Chromatiales</taxon>
        <taxon>Ectothiorhodospiraceae</taxon>
        <taxon>Ectothiorhodosinus</taxon>
    </lineage>
</organism>
<dbReference type="GO" id="GO:0009380">
    <property type="term" value="C:excinuclease repair complex"/>
    <property type="evidence" value="ECO:0007669"/>
    <property type="project" value="InterPro"/>
</dbReference>
<name>A0A1R3VM70_9GAMM</name>
<dbReference type="PANTHER" id="PTHR30562:SF1">
    <property type="entry name" value="UVRABC SYSTEM PROTEIN C"/>
    <property type="match status" value="1"/>
</dbReference>
<accession>A0A1R3VM70</accession>
<keyword evidence="5 13" id="KW-0267">Excision nuclease</keyword>
<dbReference type="Gene3D" id="3.40.1440.10">
    <property type="entry name" value="GIY-YIG endonuclease"/>
    <property type="match status" value="1"/>
</dbReference>
<comment type="function">
    <text evidence="8 13">The UvrABC repair system catalyzes the recognition and processing of DNA lesions. UvrC both incises the 5' and 3' sides of the lesion. The N-terminal half is responsible for the 3' incision and the C-terminal half is responsible for the 5' incision.</text>
</comment>
<dbReference type="GO" id="GO:0006289">
    <property type="term" value="P:nucleotide-excision repair"/>
    <property type="evidence" value="ECO:0007669"/>
    <property type="project" value="UniProtKB-UniRule"/>
</dbReference>
<evidence type="ECO:0000256" key="7">
    <source>
        <dbReference type="ARBA" id="ARBA00023236"/>
    </source>
</evidence>
<dbReference type="GO" id="GO:0003677">
    <property type="term" value="F:DNA binding"/>
    <property type="evidence" value="ECO:0007669"/>
    <property type="project" value="UniProtKB-UniRule"/>
</dbReference>
<dbReference type="Gene3D" id="1.10.150.20">
    <property type="entry name" value="5' to 3' exonuclease, C-terminal subdomain"/>
    <property type="match status" value="1"/>
</dbReference>
<evidence type="ECO:0000256" key="12">
    <source>
        <dbReference type="ARBA" id="ARBA00077138"/>
    </source>
</evidence>
<evidence type="ECO:0000256" key="3">
    <source>
        <dbReference type="ARBA" id="ARBA00022763"/>
    </source>
</evidence>
<evidence type="ECO:0000256" key="13">
    <source>
        <dbReference type="HAMAP-Rule" id="MF_00203"/>
    </source>
</evidence>
<dbReference type="InterPro" id="IPR000305">
    <property type="entry name" value="GIY-YIG_endonuc"/>
</dbReference>
<proteinExistence type="inferred from homology"/>
<dbReference type="InterPro" id="IPR036876">
    <property type="entry name" value="UVR_dom_sf"/>
</dbReference>
<keyword evidence="3 13" id="KW-0227">DNA damage</keyword>
<keyword evidence="6 13" id="KW-0234">DNA repair</keyword>
<keyword evidence="2 13" id="KW-0963">Cytoplasm</keyword>
<evidence type="ECO:0000256" key="5">
    <source>
        <dbReference type="ARBA" id="ARBA00022881"/>
    </source>
</evidence>
<dbReference type="STRING" id="233100.SAMN05216526_0138"/>
<feature type="domain" description="GIY-YIG" evidence="15">
    <location>
        <begin position="22"/>
        <end position="100"/>
    </location>
</feature>
<dbReference type="EMBL" id="FTPK01000001">
    <property type="protein sequence ID" value="SIT65688.1"/>
    <property type="molecule type" value="Genomic_DNA"/>
</dbReference>
<dbReference type="PROSITE" id="PS50151">
    <property type="entry name" value="UVR"/>
    <property type="match status" value="1"/>
</dbReference>